<dbReference type="SFLD" id="SFLDS00003">
    <property type="entry name" value="Haloacid_Dehalogenase"/>
    <property type="match status" value="1"/>
</dbReference>
<comment type="cofactor">
    <cofactor evidence="1">
        <name>Mg(2+)</name>
        <dbReference type="ChEBI" id="CHEBI:18420"/>
    </cofactor>
</comment>
<dbReference type="PANTHER" id="PTHR46193:SF18">
    <property type="entry name" value="HEXITOL PHOSPHATASE B"/>
    <property type="match status" value="1"/>
</dbReference>
<dbReference type="SUPFAM" id="SSF56784">
    <property type="entry name" value="HAD-like"/>
    <property type="match status" value="1"/>
</dbReference>
<protein>
    <submittedName>
        <fullName evidence="6">Hydrolase</fullName>
    </submittedName>
</protein>
<dbReference type="AlphaFoldDB" id="A0A510HHY7"/>
<keyword evidence="6" id="KW-0378">Hydrolase</keyword>
<dbReference type="PRINTS" id="PR00413">
    <property type="entry name" value="HADHALOGNASE"/>
</dbReference>
<dbReference type="InterPro" id="IPR006439">
    <property type="entry name" value="HAD-SF_hydro_IA"/>
</dbReference>
<dbReference type="InterPro" id="IPR023214">
    <property type="entry name" value="HAD_sf"/>
</dbReference>
<evidence type="ECO:0000256" key="5">
    <source>
        <dbReference type="ARBA" id="ARBA00023277"/>
    </source>
</evidence>
<accession>A0A510HHY7</accession>
<evidence type="ECO:0000256" key="1">
    <source>
        <dbReference type="ARBA" id="ARBA00001946"/>
    </source>
</evidence>
<dbReference type="Proteomes" id="UP000318065">
    <property type="component" value="Chromosome"/>
</dbReference>
<dbReference type="PANTHER" id="PTHR46193">
    <property type="entry name" value="6-PHOSPHOGLUCONATE PHOSPHATASE"/>
    <property type="match status" value="1"/>
</dbReference>
<gene>
    <name evidence="6" type="ORF">RxyAA322_13820</name>
</gene>
<organism evidence="6 7">
    <name type="scientific">Rubrobacter xylanophilus</name>
    <dbReference type="NCBI Taxonomy" id="49319"/>
    <lineage>
        <taxon>Bacteria</taxon>
        <taxon>Bacillati</taxon>
        <taxon>Actinomycetota</taxon>
        <taxon>Rubrobacteria</taxon>
        <taxon>Rubrobacterales</taxon>
        <taxon>Rubrobacteraceae</taxon>
        <taxon>Rubrobacter</taxon>
    </lineage>
</organism>
<dbReference type="InterPro" id="IPR036412">
    <property type="entry name" value="HAD-like_sf"/>
</dbReference>
<dbReference type="Gene3D" id="3.40.50.1000">
    <property type="entry name" value="HAD superfamily/HAD-like"/>
    <property type="match status" value="1"/>
</dbReference>
<dbReference type="Pfam" id="PF00702">
    <property type="entry name" value="Hydrolase"/>
    <property type="match status" value="1"/>
</dbReference>
<dbReference type="RefSeq" id="WP_143527524.1">
    <property type="nucleotide sequence ID" value="NZ_AP019791.1"/>
</dbReference>
<dbReference type="GO" id="GO:0016787">
    <property type="term" value="F:hydrolase activity"/>
    <property type="evidence" value="ECO:0007669"/>
    <property type="project" value="UniProtKB-KW"/>
</dbReference>
<keyword evidence="5" id="KW-0119">Carbohydrate metabolism</keyword>
<evidence type="ECO:0000256" key="3">
    <source>
        <dbReference type="ARBA" id="ARBA00022723"/>
    </source>
</evidence>
<keyword evidence="3" id="KW-0479">Metal-binding</keyword>
<dbReference type="InterPro" id="IPR051600">
    <property type="entry name" value="Beta-PGM-like"/>
</dbReference>
<comment type="similarity">
    <text evidence="2">Belongs to the HAD-like hydrolase superfamily. CbbY/CbbZ/Gph/YieH family.</text>
</comment>
<dbReference type="EMBL" id="AP019791">
    <property type="protein sequence ID" value="BBL79528.1"/>
    <property type="molecule type" value="Genomic_DNA"/>
</dbReference>
<evidence type="ECO:0000256" key="4">
    <source>
        <dbReference type="ARBA" id="ARBA00022842"/>
    </source>
</evidence>
<proteinExistence type="inferred from homology"/>
<dbReference type="Gene3D" id="1.10.150.240">
    <property type="entry name" value="Putative phosphatase, domain 2"/>
    <property type="match status" value="1"/>
</dbReference>
<keyword evidence="4" id="KW-0460">Magnesium</keyword>
<dbReference type="InterPro" id="IPR023198">
    <property type="entry name" value="PGP-like_dom2"/>
</dbReference>
<evidence type="ECO:0000256" key="2">
    <source>
        <dbReference type="ARBA" id="ARBA00006171"/>
    </source>
</evidence>
<evidence type="ECO:0000313" key="6">
    <source>
        <dbReference type="EMBL" id="BBL79528.1"/>
    </source>
</evidence>
<dbReference type="OrthoDB" id="9812856at2"/>
<name>A0A510HHY7_9ACTN</name>
<dbReference type="SFLD" id="SFLDG01135">
    <property type="entry name" value="C1.5.6:_HAD__Beta-PGM__Phospha"/>
    <property type="match status" value="1"/>
</dbReference>
<dbReference type="SFLD" id="SFLDG01129">
    <property type="entry name" value="C1.5:_HAD__Beta-PGM__Phosphata"/>
    <property type="match status" value="1"/>
</dbReference>
<keyword evidence="7" id="KW-1185">Reference proteome</keyword>
<reference evidence="6" key="1">
    <citation type="journal article" date="2019" name="Microbiol. Resour. Announc.">
        <title>Complete Genome Sequence of Rubrobacter xylanophilus Strain AA3-22, Isolated from Arima Onsen in Japan.</title>
        <authorList>
            <person name="Tomariguchi N."/>
            <person name="Miyazaki K."/>
        </authorList>
    </citation>
    <scope>NUCLEOTIDE SEQUENCE [LARGE SCALE GENOMIC DNA]</scope>
    <source>
        <strain evidence="6">AA3-22</strain>
    </source>
</reference>
<sequence length="219" mass="23634">MLRALLFDLDGTLAETDSVHYPAWAGILASYGYDADWNFYQERISGRLNPEIAAELLPQLSEEERWRIIEAKEEDFRRRVGELEPLPGLVGFVGRAREGGCRVALVTNAPRENALAVLRALALEGCFDPVVLAEEAGAGKPDPAPYRRALRLLGVAPGEAVAFEDSPSGIRAAVAAGIPTVGVASTHDPSKLEALGAFMVVEDFTDPRLDELLAGPGRR</sequence>
<dbReference type="GO" id="GO:0046872">
    <property type="term" value="F:metal ion binding"/>
    <property type="evidence" value="ECO:0007669"/>
    <property type="project" value="UniProtKB-KW"/>
</dbReference>
<dbReference type="NCBIfam" id="TIGR01509">
    <property type="entry name" value="HAD-SF-IA-v3"/>
    <property type="match status" value="1"/>
</dbReference>
<evidence type="ECO:0000313" key="7">
    <source>
        <dbReference type="Proteomes" id="UP000318065"/>
    </source>
</evidence>